<reference evidence="1" key="1">
    <citation type="submission" date="2020-05" db="EMBL/GenBank/DDBJ databases">
        <authorList>
            <person name="Chiriac C."/>
            <person name="Salcher M."/>
            <person name="Ghai R."/>
            <person name="Kavagutti S V."/>
        </authorList>
    </citation>
    <scope>NUCLEOTIDE SEQUENCE</scope>
</reference>
<proteinExistence type="predicted"/>
<name>A0A6J7Q1H5_9ZZZZ</name>
<dbReference type="EMBL" id="CAFBON010000345">
    <property type="protein sequence ID" value="CAB5011418.1"/>
    <property type="molecule type" value="Genomic_DNA"/>
</dbReference>
<organism evidence="1">
    <name type="scientific">freshwater metagenome</name>
    <dbReference type="NCBI Taxonomy" id="449393"/>
    <lineage>
        <taxon>unclassified sequences</taxon>
        <taxon>metagenomes</taxon>
        <taxon>ecological metagenomes</taxon>
    </lineage>
</organism>
<protein>
    <submittedName>
        <fullName evidence="1">Unannotated protein</fullName>
    </submittedName>
</protein>
<accession>A0A6J7Q1H5</accession>
<gene>
    <name evidence="1" type="ORF">UFOPK3954_02333</name>
</gene>
<evidence type="ECO:0000313" key="1">
    <source>
        <dbReference type="EMBL" id="CAB5011418.1"/>
    </source>
</evidence>
<sequence>MNAVSPRCLGTSKSVRVMARPHWEKRAPEVHTFWPLSTHSSPSLTAFVTTDARSDPAAGSLNNWQPYSSWRMIGLTQRCFCSAVP</sequence>
<dbReference type="AlphaFoldDB" id="A0A6J7Q1H5"/>